<accession>A0A8C4QLJ0</accession>
<dbReference type="GeneTree" id="ENSGT00940000162955"/>
<dbReference type="Proteomes" id="UP000694388">
    <property type="component" value="Unplaced"/>
</dbReference>
<dbReference type="PANTHER" id="PTHR22847:SF637">
    <property type="entry name" value="WD REPEAT DOMAIN 5B"/>
    <property type="match status" value="1"/>
</dbReference>
<dbReference type="GO" id="GO:1990234">
    <property type="term" value="C:transferase complex"/>
    <property type="evidence" value="ECO:0007669"/>
    <property type="project" value="UniProtKB-ARBA"/>
</dbReference>
<evidence type="ECO:0000313" key="3">
    <source>
        <dbReference type="Ensembl" id="ENSEBUP00000017272.1"/>
    </source>
</evidence>
<dbReference type="Ensembl" id="ENSEBUT00000017848.1">
    <property type="protein sequence ID" value="ENSEBUP00000017272.1"/>
    <property type="gene ID" value="ENSEBUG00000010789.1"/>
</dbReference>
<keyword evidence="1" id="KW-0853">WD repeat</keyword>
<keyword evidence="4" id="KW-1185">Reference proteome</keyword>
<dbReference type="PANTHER" id="PTHR22847">
    <property type="entry name" value="WD40 REPEAT PROTEIN"/>
    <property type="match status" value="1"/>
</dbReference>
<dbReference type="AlphaFoldDB" id="A0A8C4QLJ0"/>
<dbReference type="InterPro" id="IPR001680">
    <property type="entry name" value="WD40_rpt"/>
</dbReference>
<dbReference type="InterPro" id="IPR015943">
    <property type="entry name" value="WD40/YVTN_repeat-like_dom_sf"/>
</dbReference>
<name>A0A8C4QLJ0_EPTBU</name>
<proteinExistence type="predicted"/>
<keyword evidence="2" id="KW-0677">Repeat</keyword>
<reference evidence="3" key="1">
    <citation type="submission" date="2025-08" db="UniProtKB">
        <authorList>
            <consortium name="Ensembl"/>
        </authorList>
    </citation>
    <scope>IDENTIFICATION</scope>
</reference>
<evidence type="ECO:0000313" key="4">
    <source>
        <dbReference type="Proteomes" id="UP000694388"/>
    </source>
</evidence>
<dbReference type="Gene3D" id="2.130.10.10">
    <property type="entry name" value="YVTN repeat-like/Quinoprotein amine dehydrogenase"/>
    <property type="match status" value="2"/>
</dbReference>
<reference evidence="3" key="2">
    <citation type="submission" date="2025-09" db="UniProtKB">
        <authorList>
            <consortium name="Ensembl"/>
        </authorList>
    </citation>
    <scope>IDENTIFICATION</scope>
</reference>
<organism evidence="3 4">
    <name type="scientific">Eptatretus burgeri</name>
    <name type="common">Inshore hagfish</name>
    <dbReference type="NCBI Taxonomy" id="7764"/>
    <lineage>
        <taxon>Eukaryota</taxon>
        <taxon>Metazoa</taxon>
        <taxon>Chordata</taxon>
        <taxon>Craniata</taxon>
        <taxon>Vertebrata</taxon>
        <taxon>Cyclostomata</taxon>
        <taxon>Myxini</taxon>
        <taxon>Myxiniformes</taxon>
        <taxon>Myxinidae</taxon>
        <taxon>Eptatretinae</taxon>
        <taxon>Eptatretus</taxon>
    </lineage>
</organism>
<dbReference type="SUPFAM" id="SSF50978">
    <property type="entry name" value="WD40 repeat-like"/>
    <property type="match status" value="1"/>
</dbReference>
<dbReference type="SMART" id="SM00320">
    <property type="entry name" value="WD40"/>
    <property type="match status" value="3"/>
</dbReference>
<dbReference type="OMA" id="CSPDQQW"/>
<protein>
    <submittedName>
        <fullName evidence="3">Zgc:171857</fullName>
    </submittedName>
</protein>
<sequence>MFFNIRAVGGSASWKEYFLWRDTLEKGMASGIPGADFKCKSLRGHAGKIVGLCYVGQRQVDVRPGELRSLVCSVSTDKTLHVWDAHEGTCLWRSPEQAAELTAVVSVPSLCLLASGNRIGHVSLWAVENGQCMASQSNPTPGVTSIVSIEDKFPSILIGDCMGKLHVLSLPDLERKHSATVFSDVRIDHLGLSSDKTLVSVASKEDLSGSPLMIYPTEQLLHPPEDPREAVKLPFPAASFLAACWLPLKPARLAALLCDGVTERVNIWDLQLKKDKYSTNINVADVGNITPMNSFPRGLLSCWGESVVFTASMNTLQMWDVFGKALSTFTHHREAITDIHVDGVRVVTCAEDLSLHVYTWDEVQGGHVTLSSRYSLLGGSKTMSRAFTKVVCDYSSIVGVVEGLDG</sequence>
<dbReference type="InterPro" id="IPR036322">
    <property type="entry name" value="WD40_repeat_dom_sf"/>
</dbReference>
<evidence type="ECO:0000256" key="1">
    <source>
        <dbReference type="ARBA" id="ARBA00022574"/>
    </source>
</evidence>
<evidence type="ECO:0000256" key="2">
    <source>
        <dbReference type="ARBA" id="ARBA00022737"/>
    </source>
</evidence>